<protein>
    <submittedName>
        <fullName evidence="2">Uncharacterized protein</fullName>
    </submittedName>
</protein>
<comment type="caution">
    <text evidence="2">The sequence shown here is derived from an EMBL/GenBank/DDBJ whole genome shotgun (WGS) entry which is preliminary data.</text>
</comment>
<feature type="transmembrane region" description="Helical" evidence="1">
    <location>
        <begin position="83"/>
        <end position="102"/>
    </location>
</feature>
<evidence type="ECO:0000256" key="1">
    <source>
        <dbReference type="SAM" id="Phobius"/>
    </source>
</evidence>
<sequence>MINFEFDFINVLFHSAGSILTFLGCVSIPKIKERIKFNLFYQLIAYYALLEFGCEFLTISSSYVRIFSMDSASDRDFESQTEWSGMTGIQIVSILILLAITVRMINKRNHQI</sequence>
<reference evidence="2" key="1">
    <citation type="journal article" date="2019" name="PLoS Negl. Trop. Dis.">
        <title>Revisiting the worldwide diversity of Leptospira species in the environment.</title>
        <authorList>
            <person name="Vincent A.T."/>
            <person name="Schiettekatte O."/>
            <person name="Bourhy P."/>
            <person name="Veyrier F.J."/>
            <person name="Picardeau M."/>
        </authorList>
    </citation>
    <scope>NUCLEOTIDE SEQUENCE [LARGE SCALE GENOMIC DNA]</scope>
    <source>
        <strain evidence="2">201702454</strain>
    </source>
</reference>
<evidence type="ECO:0000313" key="3">
    <source>
        <dbReference type="Proteomes" id="UP000297609"/>
    </source>
</evidence>
<feature type="transmembrane region" description="Helical" evidence="1">
    <location>
        <begin position="12"/>
        <end position="31"/>
    </location>
</feature>
<accession>A0A4R9JNJ0</accession>
<gene>
    <name evidence="2" type="ORF">EHQ59_14090</name>
</gene>
<organism evidence="2 3">
    <name type="scientific">Leptospira kemamanensis</name>
    <dbReference type="NCBI Taxonomy" id="2484942"/>
    <lineage>
        <taxon>Bacteria</taxon>
        <taxon>Pseudomonadati</taxon>
        <taxon>Spirochaetota</taxon>
        <taxon>Spirochaetia</taxon>
        <taxon>Leptospirales</taxon>
        <taxon>Leptospiraceae</taxon>
        <taxon>Leptospira</taxon>
    </lineage>
</organism>
<keyword evidence="1" id="KW-0472">Membrane</keyword>
<proteinExistence type="predicted"/>
<keyword evidence="1" id="KW-0812">Transmembrane</keyword>
<name>A0A4R9JNJ0_9LEPT</name>
<dbReference type="EMBL" id="RQGG01000037">
    <property type="protein sequence ID" value="TGL49914.1"/>
    <property type="molecule type" value="Genomic_DNA"/>
</dbReference>
<keyword evidence="3" id="KW-1185">Reference proteome</keyword>
<dbReference type="RefSeq" id="WP_135620291.1">
    <property type="nucleotide sequence ID" value="NZ_RQGG01000037.1"/>
</dbReference>
<feature type="transmembrane region" description="Helical" evidence="1">
    <location>
        <begin position="43"/>
        <end position="63"/>
    </location>
</feature>
<dbReference type="AlphaFoldDB" id="A0A4R9JNJ0"/>
<dbReference type="Proteomes" id="UP000297609">
    <property type="component" value="Unassembled WGS sequence"/>
</dbReference>
<keyword evidence="1" id="KW-1133">Transmembrane helix</keyword>
<evidence type="ECO:0000313" key="2">
    <source>
        <dbReference type="EMBL" id="TGL49914.1"/>
    </source>
</evidence>